<protein>
    <submittedName>
        <fullName evidence="3">Uncharacterized protein</fullName>
    </submittedName>
</protein>
<organism evidence="3 4">
    <name type="scientific">Phyllosticta citrichinensis</name>
    <dbReference type="NCBI Taxonomy" id="1130410"/>
    <lineage>
        <taxon>Eukaryota</taxon>
        <taxon>Fungi</taxon>
        <taxon>Dikarya</taxon>
        <taxon>Ascomycota</taxon>
        <taxon>Pezizomycotina</taxon>
        <taxon>Dothideomycetes</taxon>
        <taxon>Dothideomycetes incertae sedis</taxon>
        <taxon>Botryosphaeriales</taxon>
        <taxon>Phyllostictaceae</taxon>
        <taxon>Phyllosticta</taxon>
    </lineage>
</organism>
<feature type="compositionally biased region" description="Polar residues" evidence="1">
    <location>
        <begin position="58"/>
        <end position="74"/>
    </location>
</feature>
<evidence type="ECO:0000313" key="3">
    <source>
        <dbReference type="EMBL" id="KAK8161984.1"/>
    </source>
</evidence>
<dbReference type="EMBL" id="JBBWUH010000007">
    <property type="protein sequence ID" value="KAK8161984.1"/>
    <property type="molecule type" value="Genomic_DNA"/>
</dbReference>
<name>A0ABR1XP33_9PEZI</name>
<feature type="chain" id="PRO_5046502494" evidence="2">
    <location>
        <begin position="20"/>
        <end position="111"/>
    </location>
</feature>
<feature type="signal peptide" evidence="2">
    <location>
        <begin position="1"/>
        <end position="19"/>
    </location>
</feature>
<evidence type="ECO:0000256" key="1">
    <source>
        <dbReference type="SAM" id="MobiDB-lite"/>
    </source>
</evidence>
<evidence type="ECO:0000313" key="4">
    <source>
        <dbReference type="Proteomes" id="UP001456524"/>
    </source>
</evidence>
<reference evidence="3 4" key="1">
    <citation type="journal article" date="2022" name="G3 (Bethesda)">
        <title>Enemy or ally: a genomic approach to elucidate the lifestyle of Phyllosticta citrichinaensis.</title>
        <authorList>
            <person name="Buijs V.A."/>
            <person name="Groenewald J.Z."/>
            <person name="Haridas S."/>
            <person name="LaButti K.M."/>
            <person name="Lipzen A."/>
            <person name="Martin F.M."/>
            <person name="Barry K."/>
            <person name="Grigoriev I.V."/>
            <person name="Crous P.W."/>
            <person name="Seidl M.F."/>
        </authorList>
    </citation>
    <scope>NUCLEOTIDE SEQUENCE [LARGE SCALE GENOMIC DNA]</scope>
    <source>
        <strain evidence="3 4">CBS 129764</strain>
    </source>
</reference>
<keyword evidence="4" id="KW-1185">Reference proteome</keyword>
<feature type="region of interest" description="Disordered" evidence="1">
    <location>
        <begin position="22"/>
        <end position="111"/>
    </location>
</feature>
<proteinExistence type="predicted"/>
<sequence length="111" mass="11172">MRFQISLVALFASTALGIALPAPLPPQIGDLAPLGDLPSLPSTPLAATPNAGGPAPSTPQSGPEASFPTLNVDSVSDGLSPPAPSGTGTGPPNPTGWTMVSKRRKPIRRDI</sequence>
<comment type="caution">
    <text evidence="3">The sequence shown here is derived from an EMBL/GenBank/DDBJ whole genome shotgun (WGS) entry which is preliminary data.</text>
</comment>
<evidence type="ECO:0000256" key="2">
    <source>
        <dbReference type="SAM" id="SignalP"/>
    </source>
</evidence>
<accession>A0ABR1XP33</accession>
<gene>
    <name evidence="3" type="ORF">IWX90DRAFT_416980</name>
</gene>
<dbReference type="Proteomes" id="UP001456524">
    <property type="component" value="Unassembled WGS sequence"/>
</dbReference>
<keyword evidence="2" id="KW-0732">Signal</keyword>
<feature type="compositionally biased region" description="Basic residues" evidence="1">
    <location>
        <begin position="101"/>
        <end position="111"/>
    </location>
</feature>